<dbReference type="PANTHER" id="PTHR44757">
    <property type="entry name" value="DIGUANYLATE CYCLASE DGCP"/>
    <property type="match status" value="1"/>
</dbReference>
<gene>
    <name evidence="3" type="ORF">L2725_01795</name>
</gene>
<dbReference type="Gene3D" id="3.20.20.450">
    <property type="entry name" value="EAL domain"/>
    <property type="match status" value="1"/>
</dbReference>
<dbReference type="CDD" id="cd01949">
    <property type="entry name" value="GGDEF"/>
    <property type="match status" value="1"/>
</dbReference>
<dbReference type="NCBIfam" id="TIGR00254">
    <property type="entry name" value="GGDEF"/>
    <property type="match status" value="1"/>
</dbReference>
<dbReference type="Gene3D" id="3.30.450.20">
    <property type="entry name" value="PAS domain"/>
    <property type="match status" value="1"/>
</dbReference>
<dbReference type="SUPFAM" id="SSF55781">
    <property type="entry name" value="GAF domain-like"/>
    <property type="match status" value="1"/>
</dbReference>
<dbReference type="PROSITE" id="PS50883">
    <property type="entry name" value="EAL"/>
    <property type="match status" value="1"/>
</dbReference>
<name>A0ABT0N3T5_9GAMM</name>
<dbReference type="Proteomes" id="UP001202831">
    <property type="component" value="Unassembled WGS sequence"/>
</dbReference>
<dbReference type="RefSeq" id="WP_249247352.1">
    <property type="nucleotide sequence ID" value="NZ_JAKIKT010000001.1"/>
</dbReference>
<comment type="caution">
    <text evidence="3">The sequence shown here is derived from an EMBL/GenBank/DDBJ whole genome shotgun (WGS) entry which is preliminary data.</text>
</comment>
<feature type="domain" description="GGDEF" evidence="2">
    <location>
        <begin position="326"/>
        <end position="459"/>
    </location>
</feature>
<dbReference type="SMART" id="SM00052">
    <property type="entry name" value="EAL"/>
    <property type="match status" value="1"/>
</dbReference>
<evidence type="ECO:0000259" key="1">
    <source>
        <dbReference type="PROSITE" id="PS50883"/>
    </source>
</evidence>
<dbReference type="InterPro" id="IPR035965">
    <property type="entry name" value="PAS-like_dom_sf"/>
</dbReference>
<dbReference type="PANTHER" id="PTHR44757:SF4">
    <property type="entry name" value="DIGUANYLATE CYCLASE DGCE-RELATED"/>
    <property type="match status" value="1"/>
</dbReference>
<evidence type="ECO:0000313" key="3">
    <source>
        <dbReference type="EMBL" id="MCL2912526.1"/>
    </source>
</evidence>
<dbReference type="InterPro" id="IPR001633">
    <property type="entry name" value="EAL_dom"/>
</dbReference>
<organism evidence="3 4">
    <name type="scientific">Shewanella corallii</name>
    <dbReference type="NCBI Taxonomy" id="560080"/>
    <lineage>
        <taxon>Bacteria</taxon>
        <taxon>Pseudomonadati</taxon>
        <taxon>Pseudomonadota</taxon>
        <taxon>Gammaproteobacteria</taxon>
        <taxon>Alteromonadales</taxon>
        <taxon>Shewanellaceae</taxon>
        <taxon>Shewanella</taxon>
    </lineage>
</organism>
<dbReference type="Pfam" id="PF00990">
    <property type="entry name" value="GGDEF"/>
    <property type="match status" value="1"/>
</dbReference>
<feature type="domain" description="EAL" evidence="1">
    <location>
        <begin position="470"/>
        <end position="725"/>
    </location>
</feature>
<dbReference type="InterPro" id="IPR035919">
    <property type="entry name" value="EAL_sf"/>
</dbReference>
<dbReference type="InterPro" id="IPR000160">
    <property type="entry name" value="GGDEF_dom"/>
</dbReference>
<dbReference type="Gene3D" id="3.30.70.270">
    <property type="match status" value="1"/>
</dbReference>
<dbReference type="Gene3D" id="3.30.450.40">
    <property type="match status" value="1"/>
</dbReference>
<dbReference type="SMART" id="SM00065">
    <property type="entry name" value="GAF"/>
    <property type="match status" value="1"/>
</dbReference>
<dbReference type="InterPro" id="IPR052155">
    <property type="entry name" value="Biofilm_reg_signaling"/>
</dbReference>
<dbReference type="EMBL" id="JAKIKT010000001">
    <property type="protein sequence ID" value="MCL2912526.1"/>
    <property type="molecule type" value="Genomic_DNA"/>
</dbReference>
<evidence type="ECO:0000259" key="2">
    <source>
        <dbReference type="PROSITE" id="PS50887"/>
    </source>
</evidence>
<dbReference type="InterPro" id="IPR029016">
    <property type="entry name" value="GAF-like_dom_sf"/>
</dbReference>
<proteinExistence type="predicted"/>
<dbReference type="CDD" id="cd01948">
    <property type="entry name" value="EAL"/>
    <property type="match status" value="1"/>
</dbReference>
<sequence length="730" mass="82476">MPAVNSTPLQQALVDIFSDAPLVTLEQNVDRALIAITQQLHCGGVFVLSSDFSGKGIRPRNLYVKAGAGMASNKDWPLARMPFFRRQIRTPKLLNFPDINELPADARQEKQFLREQRVKSLLVLPPLVFGETRIAVGAVNYEQPRQWDDSFISELQHAQALIGAAMELTRIARALLQSERRYQELFNQLPLACGVLDASDRLTMLNHVARMNMPLTEEHSIYELVSEEKHEVLRDTIQIVREGRLSQAWCELPIVARQNTRHWLKLNFSRMQDSDNLVIMAEDVSEQHRLADELSFHANYDTLTGLPNRLHFEAMLEKLLSRDEQVPVCIAFLDLDQFQVINNISDHIAGDKLLCQIAMRLKQLVRKGDIVARLGGDEFGILMHYCNPESAKTIAKRICQQVESHEFEWEGRQHRITASMGLAMLAQDAQDIYSVMTQADVACRLAKNEGRNGWQFYNASDQRMNRLFSEMLASVDIVGALAENQFELYFQTIAPLLQDESGLHLEILLRLPRENGEMLSPALFLPAAEQYNLASKVDHWVVDNLLNWATANPDIWQQLALVSVNLSATSLQDQEFMTWLELRLMSEPQLVDRLCFEITETAAVSQIELATALIDLLKPLGCKLALDDFGSGFSSFAYLKELDVDFVKIDGQFVRQVCANAKDKAIVNAICQLSRDMHFQTIAEFVENQEISELLGAIGVDYVQGYAVSQPCPLHELENSLGQGDRNISA</sequence>
<dbReference type="SMART" id="SM00267">
    <property type="entry name" value="GGDEF"/>
    <property type="match status" value="1"/>
</dbReference>
<dbReference type="InterPro" id="IPR029787">
    <property type="entry name" value="Nucleotide_cyclase"/>
</dbReference>
<accession>A0ABT0N3T5</accession>
<protein>
    <submittedName>
        <fullName evidence="3">EAL domain-containing protein</fullName>
    </submittedName>
</protein>
<dbReference type="SUPFAM" id="SSF55073">
    <property type="entry name" value="Nucleotide cyclase"/>
    <property type="match status" value="1"/>
</dbReference>
<dbReference type="InterPro" id="IPR003018">
    <property type="entry name" value="GAF"/>
</dbReference>
<reference evidence="3 4" key="1">
    <citation type="submission" date="2022-01" db="EMBL/GenBank/DDBJ databases">
        <title>Whole genome-based taxonomy of the Shewanellaceae.</title>
        <authorList>
            <person name="Martin-Rodriguez A.J."/>
        </authorList>
    </citation>
    <scope>NUCLEOTIDE SEQUENCE [LARGE SCALE GENOMIC DNA]</scope>
    <source>
        <strain evidence="3 4">DSM 21332</strain>
    </source>
</reference>
<evidence type="ECO:0000313" key="4">
    <source>
        <dbReference type="Proteomes" id="UP001202831"/>
    </source>
</evidence>
<dbReference type="SUPFAM" id="SSF55785">
    <property type="entry name" value="PYP-like sensor domain (PAS domain)"/>
    <property type="match status" value="1"/>
</dbReference>
<dbReference type="SUPFAM" id="SSF141868">
    <property type="entry name" value="EAL domain-like"/>
    <property type="match status" value="1"/>
</dbReference>
<dbReference type="InterPro" id="IPR043128">
    <property type="entry name" value="Rev_trsase/Diguanyl_cyclase"/>
</dbReference>
<dbReference type="Pfam" id="PF00563">
    <property type="entry name" value="EAL"/>
    <property type="match status" value="1"/>
</dbReference>
<dbReference type="PROSITE" id="PS50887">
    <property type="entry name" value="GGDEF"/>
    <property type="match status" value="1"/>
</dbReference>
<keyword evidence="4" id="KW-1185">Reference proteome</keyword>